<dbReference type="AlphaFoldDB" id="A0A8X6FMY3"/>
<evidence type="ECO:0000313" key="3">
    <source>
        <dbReference type="Proteomes" id="UP000887116"/>
    </source>
</evidence>
<dbReference type="PANTHER" id="PTHR10644">
    <property type="entry name" value="DNA REPAIR/RNA PROCESSING CPSF FAMILY"/>
    <property type="match status" value="1"/>
</dbReference>
<organism evidence="2 3">
    <name type="scientific">Trichonephila clavata</name>
    <name type="common">Joro spider</name>
    <name type="synonym">Nephila clavata</name>
    <dbReference type="NCBI Taxonomy" id="2740835"/>
    <lineage>
        <taxon>Eukaryota</taxon>
        <taxon>Metazoa</taxon>
        <taxon>Ecdysozoa</taxon>
        <taxon>Arthropoda</taxon>
        <taxon>Chelicerata</taxon>
        <taxon>Arachnida</taxon>
        <taxon>Araneae</taxon>
        <taxon>Araneomorphae</taxon>
        <taxon>Entelegynae</taxon>
        <taxon>Araneoidea</taxon>
        <taxon>Nephilidae</taxon>
        <taxon>Trichonephila</taxon>
    </lineage>
</organism>
<reference evidence="2" key="1">
    <citation type="submission" date="2020-07" db="EMBL/GenBank/DDBJ databases">
        <title>Multicomponent nature underlies the extraordinary mechanical properties of spider dragline silk.</title>
        <authorList>
            <person name="Kono N."/>
            <person name="Nakamura H."/>
            <person name="Mori M."/>
            <person name="Yoshida Y."/>
            <person name="Ohtoshi R."/>
            <person name="Malay A.D."/>
            <person name="Moran D.A.P."/>
            <person name="Tomita M."/>
            <person name="Numata K."/>
            <person name="Arakawa K."/>
        </authorList>
    </citation>
    <scope>NUCLEOTIDE SEQUENCE</scope>
</reference>
<evidence type="ECO:0000259" key="1">
    <source>
        <dbReference type="Pfam" id="PF23726"/>
    </source>
</evidence>
<comment type="caution">
    <text evidence="2">The sequence shown here is derived from an EMBL/GenBank/DDBJ whole genome shotgun (WGS) entry which is preliminary data.</text>
</comment>
<evidence type="ECO:0000313" key="2">
    <source>
        <dbReference type="EMBL" id="GFQ84132.1"/>
    </source>
</evidence>
<name>A0A8X6FMY3_TRICU</name>
<sequence>MYKIENAEGVKAVFRSSLPRSKDENVFFPPCPRDRLVKIAKLPSLSPIMDMKIIMLKNNRPQLYLATGRGPASSFKICNQALDVQILKSHYIKEKFLHQNLKPDYLWIIERKYVCDSKLLFVASFWSSTVVYYLDNGIFHEYQSESFQLSTNTLLCVGIRKNTILQVCPEGACIILKGVNRIFWNEAVIVDCVVNNSCLVLATENKDIIYFVLYPGNEDLVITPQSVSKKLEGHIICMSIAERTENEQLLAVGISLSEYPCETKYTYECKSPMHEIHLFKLILMGMFGGNVGSGTRNFFYQIVARFPKRLATPALEVPSLIKPPKESPWYYHRLVAAQHR</sequence>
<dbReference type="InterPro" id="IPR015943">
    <property type="entry name" value="WD40/YVTN_repeat-like_dom_sf"/>
</dbReference>
<dbReference type="InterPro" id="IPR050358">
    <property type="entry name" value="RSE1/DDB1/CFT1"/>
</dbReference>
<gene>
    <name evidence="2" type="primary">BRAFLDRAFT_126697</name>
    <name evidence="2" type="ORF">TNCT_42111</name>
</gene>
<accession>A0A8X6FMY3</accession>
<dbReference type="OrthoDB" id="6465117at2759"/>
<dbReference type="EMBL" id="BMAO01032725">
    <property type="protein sequence ID" value="GFQ84132.1"/>
    <property type="molecule type" value="Genomic_DNA"/>
</dbReference>
<dbReference type="InterPro" id="IPR058543">
    <property type="entry name" value="Beta-prop_RSE1/DDB1/CPSF1_2nd"/>
</dbReference>
<dbReference type="Gene3D" id="2.130.10.10">
    <property type="entry name" value="YVTN repeat-like/Quinoprotein amine dehydrogenase"/>
    <property type="match status" value="1"/>
</dbReference>
<protein>
    <submittedName>
        <fullName evidence="2">CPSF_A domain-containing protein</fullName>
    </submittedName>
</protein>
<keyword evidence="3" id="KW-1185">Reference proteome</keyword>
<dbReference type="Pfam" id="PF23726">
    <property type="entry name" value="Beta-prop_RSE1_2nd"/>
    <property type="match status" value="1"/>
</dbReference>
<dbReference type="Proteomes" id="UP000887116">
    <property type="component" value="Unassembled WGS sequence"/>
</dbReference>
<feature type="domain" description="RSE1/DDB1/CPSF1 second beta-propeller" evidence="1">
    <location>
        <begin position="117"/>
        <end position="254"/>
    </location>
</feature>
<proteinExistence type="predicted"/>